<feature type="region of interest" description="Disordered" evidence="1">
    <location>
        <begin position="70"/>
        <end position="123"/>
    </location>
</feature>
<evidence type="ECO:0000313" key="2">
    <source>
        <dbReference type="Proteomes" id="UP000694844"/>
    </source>
</evidence>
<keyword evidence="2" id="KW-1185">Reference proteome</keyword>
<dbReference type="GeneID" id="111122206"/>
<protein>
    <submittedName>
        <fullName evidence="3">Uncharacterized protein LOC111122206 isoform X1</fullName>
    </submittedName>
</protein>
<proteinExistence type="predicted"/>
<gene>
    <name evidence="3" type="primary">LOC111122206</name>
</gene>
<evidence type="ECO:0000256" key="1">
    <source>
        <dbReference type="SAM" id="MobiDB-lite"/>
    </source>
</evidence>
<organism evidence="2 3">
    <name type="scientific">Crassostrea virginica</name>
    <name type="common">Eastern oyster</name>
    <dbReference type="NCBI Taxonomy" id="6565"/>
    <lineage>
        <taxon>Eukaryota</taxon>
        <taxon>Metazoa</taxon>
        <taxon>Spiralia</taxon>
        <taxon>Lophotrochozoa</taxon>
        <taxon>Mollusca</taxon>
        <taxon>Bivalvia</taxon>
        <taxon>Autobranchia</taxon>
        <taxon>Pteriomorphia</taxon>
        <taxon>Ostreida</taxon>
        <taxon>Ostreoidea</taxon>
        <taxon>Ostreidae</taxon>
        <taxon>Crassostrea</taxon>
    </lineage>
</organism>
<reference evidence="3" key="2">
    <citation type="submission" date="2025-08" db="UniProtKB">
        <authorList>
            <consortium name="RefSeq"/>
        </authorList>
    </citation>
    <scope>IDENTIFICATION</scope>
    <source>
        <tissue evidence="3">Whole sample</tissue>
    </source>
</reference>
<dbReference type="KEGG" id="cvn:111122206"/>
<dbReference type="Proteomes" id="UP000694844">
    <property type="component" value="Chromosome 1"/>
</dbReference>
<feature type="region of interest" description="Disordered" evidence="1">
    <location>
        <begin position="1"/>
        <end position="21"/>
    </location>
</feature>
<name>A0A8B8CYH4_CRAVI</name>
<sequence>MTNEQYLSGGGANSVAPNLPPQYIQHPLRMAHAMRIPRPQTHGLPQTIMGPPHQVLHPLLHTDLTVRTLPDVRGTSGHLPDRSAGAPTRLHDHLPPRPAPLTGTTNGGLPNNDGKSGFSREIS</sequence>
<dbReference type="RefSeq" id="XP_022319546.1">
    <property type="nucleotide sequence ID" value="XM_022463838.1"/>
</dbReference>
<accession>A0A8B8CYH4</accession>
<reference evidence="2" key="1">
    <citation type="submission" date="2024-06" db="UniProtKB">
        <authorList>
            <consortium name="RefSeq"/>
        </authorList>
    </citation>
    <scope>NUCLEOTIDE SEQUENCE [LARGE SCALE GENOMIC DNA]</scope>
</reference>
<evidence type="ECO:0000313" key="3">
    <source>
        <dbReference type="RefSeq" id="XP_022319546.1"/>
    </source>
</evidence>
<dbReference type="AlphaFoldDB" id="A0A8B8CYH4"/>